<keyword evidence="3" id="KW-1185">Reference proteome</keyword>
<comment type="caution">
    <text evidence="2">The sequence shown here is derived from an EMBL/GenBank/DDBJ whole genome shotgun (WGS) entry which is preliminary data.</text>
</comment>
<keyword evidence="1" id="KW-1133">Transmembrane helix</keyword>
<dbReference type="AlphaFoldDB" id="A0AA88D1Y2"/>
<evidence type="ECO:0000313" key="3">
    <source>
        <dbReference type="Proteomes" id="UP001187192"/>
    </source>
</evidence>
<dbReference type="EMBL" id="BTGU01000009">
    <property type="protein sequence ID" value="GMN39446.1"/>
    <property type="molecule type" value="Genomic_DNA"/>
</dbReference>
<keyword evidence="1" id="KW-0812">Transmembrane</keyword>
<reference evidence="2" key="1">
    <citation type="submission" date="2023-07" db="EMBL/GenBank/DDBJ databases">
        <title>draft genome sequence of fig (Ficus carica).</title>
        <authorList>
            <person name="Takahashi T."/>
            <person name="Nishimura K."/>
        </authorList>
    </citation>
    <scope>NUCLEOTIDE SEQUENCE</scope>
</reference>
<feature type="transmembrane region" description="Helical" evidence="1">
    <location>
        <begin position="64"/>
        <end position="84"/>
    </location>
</feature>
<protein>
    <submittedName>
        <fullName evidence="2">Uncharacterized protein</fullName>
    </submittedName>
</protein>
<evidence type="ECO:0000313" key="2">
    <source>
        <dbReference type="EMBL" id="GMN39446.1"/>
    </source>
</evidence>
<name>A0AA88D1Y2_FICCA</name>
<organism evidence="2 3">
    <name type="scientific">Ficus carica</name>
    <name type="common">Common fig</name>
    <dbReference type="NCBI Taxonomy" id="3494"/>
    <lineage>
        <taxon>Eukaryota</taxon>
        <taxon>Viridiplantae</taxon>
        <taxon>Streptophyta</taxon>
        <taxon>Embryophyta</taxon>
        <taxon>Tracheophyta</taxon>
        <taxon>Spermatophyta</taxon>
        <taxon>Magnoliopsida</taxon>
        <taxon>eudicotyledons</taxon>
        <taxon>Gunneridae</taxon>
        <taxon>Pentapetalae</taxon>
        <taxon>rosids</taxon>
        <taxon>fabids</taxon>
        <taxon>Rosales</taxon>
        <taxon>Moraceae</taxon>
        <taxon>Ficeae</taxon>
        <taxon>Ficus</taxon>
    </lineage>
</organism>
<dbReference type="Proteomes" id="UP001187192">
    <property type="component" value="Unassembled WGS sequence"/>
</dbReference>
<sequence length="109" mass="11988">MHLAVLAAQVRGWQPISTNSNAILTSDAECLGGRENVTEVVIMENLPSSFLHADCWLMVTNFRAFAWFALHHLFVLLLVGIYSLSHELGEQRASYVPAVPLTYAAVGDC</sequence>
<accession>A0AA88D1Y2</accession>
<gene>
    <name evidence="2" type="ORF">TIFTF001_008675</name>
</gene>
<evidence type="ECO:0000256" key="1">
    <source>
        <dbReference type="SAM" id="Phobius"/>
    </source>
</evidence>
<proteinExistence type="predicted"/>
<keyword evidence="1" id="KW-0472">Membrane</keyword>